<dbReference type="PANTHER" id="PTHR21343">
    <property type="entry name" value="DETHIOBIOTIN SYNTHETASE"/>
    <property type="match status" value="1"/>
</dbReference>
<dbReference type="AlphaFoldDB" id="A0A1D8JJH7"/>
<gene>
    <name evidence="2" type="primary">cobQ</name>
    <name evidence="3" type="ORF">BI350_15795</name>
</gene>
<proteinExistence type="inferred from homology"/>
<organism evidence="3 4">
    <name type="scientific">Sporosarcina ureilytica</name>
    <dbReference type="NCBI Taxonomy" id="298596"/>
    <lineage>
        <taxon>Bacteria</taxon>
        <taxon>Bacillati</taxon>
        <taxon>Bacillota</taxon>
        <taxon>Bacilli</taxon>
        <taxon>Bacillales</taxon>
        <taxon>Caryophanaceae</taxon>
        <taxon>Sporosarcina</taxon>
    </lineage>
</organism>
<name>A0A1D8JJH7_9BACL</name>
<dbReference type="RefSeq" id="WP_075529031.1">
    <property type="nucleotide sequence ID" value="NZ_CP017560.1"/>
</dbReference>
<comment type="similarity">
    <text evidence="2">Belongs to the CobB/CobQ family. CobQ subfamily.</text>
</comment>
<sequence length="278" mass="30540">MMNGLIVLGTASDSGKSMICTALCRILADEQVQVAPFKSQNLSPFTVTLENGIEISRAQYIQALAARTKPTLYMNPIMLKPSSPMHTEVSILGGHFGVRDGFAYRDMFFDQAVGAIRHSLKKLSEKYETVIIEGAGSPAEVNLNDREVVNMRVAEMADVPALLLADIDRGGAIASIVGTLQLLAPEHRARVKGIIVNKFHGDIAFFQDGIEFIESYTGIPVVGVIPFKEDHGIEEEDMDRPVSNSPAHIDRYDAWAEHVKCHLNWPLVKEIIAQGVSR</sequence>
<dbReference type="KEGG" id="surl:BI350_15795"/>
<comment type="pathway">
    <text evidence="2">Cofactor biosynthesis; adenosylcobalamin biosynthesis.</text>
</comment>
<comment type="caution">
    <text evidence="2">Lacks conserved residue(s) required for the propagation of feature annotation.</text>
</comment>
<protein>
    <recommendedName>
        <fullName evidence="2">Cobyric acid synthase</fullName>
    </recommendedName>
</protein>
<dbReference type="InterPro" id="IPR027417">
    <property type="entry name" value="P-loop_NTPase"/>
</dbReference>
<accession>A0A1D8JJH7</accession>
<keyword evidence="4" id="KW-1185">Reference proteome</keyword>
<dbReference type="GO" id="GO:0003824">
    <property type="term" value="F:catalytic activity"/>
    <property type="evidence" value="ECO:0007669"/>
    <property type="project" value="InterPro"/>
</dbReference>
<dbReference type="HAMAP" id="MF_00028">
    <property type="entry name" value="CobQ"/>
    <property type="match status" value="1"/>
</dbReference>
<evidence type="ECO:0000256" key="2">
    <source>
        <dbReference type="HAMAP-Rule" id="MF_00028"/>
    </source>
</evidence>
<evidence type="ECO:0000313" key="3">
    <source>
        <dbReference type="EMBL" id="AOV08867.1"/>
    </source>
</evidence>
<dbReference type="GO" id="GO:0015420">
    <property type="term" value="F:ABC-type vitamin B12 transporter activity"/>
    <property type="evidence" value="ECO:0007669"/>
    <property type="project" value="UniProtKB-UniRule"/>
</dbReference>
<keyword evidence="1 2" id="KW-0315">Glutamine amidotransferase</keyword>
<dbReference type="NCBIfam" id="NF001989">
    <property type="entry name" value="PRK00784.1"/>
    <property type="match status" value="1"/>
</dbReference>
<dbReference type="UniPathway" id="UPA00148"/>
<comment type="function">
    <text evidence="2">Catalyzes amidations at positions B, D, E, and G on adenosylcobyrinic A,C-diamide. NH(2) groups are provided by glutamine, and one molecule of ATP is hydrogenolyzed for each amidation.</text>
</comment>
<dbReference type="Gene3D" id="3.40.50.300">
    <property type="entry name" value="P-loop containing nucleotide triphosphate hydrolases"/>
    <property type="match status" value="1"/>
</dbReference>
<dbReference type="PANTHER" id="PTHR21343:SF1">
    <property type="entry name" value="COBYRIC ACID SYNTHASE"/>
    <property type="match status" value="1"/>
</dbReference>
<dbReference type="SUPFAM" id="SSF52540">
    <property type="entry name" value="P-loop containing nucleoside triphosphate hydrolases"/>
    <property type="match status" value="1"/>
</dbReference>
<evidence type="ECO:0000313" key="4">
    <source>
        <dbReference type="Proteomes" id="UP000185746"/>
    </source>
</evidence>
<dbReference type="GO" id="GO:0009236">
    <property type="term" value="P:cobalamin biosynthetic process"/>
    <property type="evidence" value="ECO:0007669"/>
    <property type="project" value="UniProtKB-UniRule"/>
</dbReference>
<dbReference type="EMBL" id="CP017560">
    <property type="protein sequence ID" value="AOV08867.1"/>
    <property type="molecule type" value="Genomic_DNA"/>
</dbReference>
<dbReference type="Pfam" id="PF13500">
    <property type="entry name" value="AAA_26"/>
    <property type="match status" value="1"/>
</dbReference>
<keyword evidence="2" id="KW-0169">Cobalamin biosynthesis</keyword>
<reference evidence="3 4" key="1">
    <citation type="submission" date="2016-09" db="EMBL/GenBank/DDBJ databases">
        <title>Complete genome sequence of the Lysinibacillus sphaericus LMG 22257, a specie of Bacillus with ureolytic activity that can effectively biodeposit calcium carbonate.</title>
        <authorList>
            <person name="Yan W."/>
        </authorList>
    </citation>
    <scope>NUCLEOTIDE SEQUENCE [LARGE SCALE GENOMIC DNA]</scope>
    <source>
        <strain evidence="3 4">LMG 22257</strain>
    </source>
</reference>
<evidence type="ECO:0000256" key="1">
    <source>
        <dbReference type="ARBA" id="ARBA00022962"/>
    </source>
</evidence>
<dbReference type="Proteomes" id="UP000185746">
    <property type="component" value="Chromosome"/>
</dbReference>
<dbReference type="InterPro" id="IPR004459">
    <property type="entry name" value="CobQ_synth"/>
</dbReference>